<accession>A0ABQ6MZU7</accession>
<dbReference type="Proteomes" id="UP001165060">
    <property type="component" value="Unassembled WGS sequence"/>
</dbReference>
<organism evidence="2 3">
    <name type="scientific">Tetraparma gracilis</name>
    <dbReference type="NCBI Taxonomy" id="2962635"/>
    <lineage>
        <taxon>Eukaryota</taxon>
        <taxon>Sar</taxon>
        <taxon>Stramenopiles</taxon>
        <taxon>Ochrophyta</taxon>
        <taxon>Bolidophyceae</taxon>
        <taxon>Parmales</taxon>
        <taxon>Triparmaceae</taxon>
        <taxon>Tetraparma</taxon>
    </lineage>
</organism>
<evidence type="ECO:0000313" key="3">
    <source>
        <dbReference type="Proteomes" id="UP001165060"/>
    </source>
</evidence>
<name>A0ABQ6MZU7_9STRA</name>
<comment type="caution">
    <text evidence="2">The sequence shown here is derived from an EMBL/GenBank/DDBJ whole genome shotgun (WGS) entry which is preliminary data.</text>
</comment>
<feature type="region of interest" description="Disordered" evidence="1">
    <location>
        <begin position="155"/>
        <end position="185"/>
    </location>
</feature>
<evidence type="ECO:0000313" key="2">
    <source>
        <dbReference type="EMBL" id="GMI37231.1"/>
    </source>
</evidence>
<reference evidence="2 3" key="1">
    <citation type="journal article" date="2023" name="Commun. Biol.">
        <title>Genome analysis of Parmales, the sister group of diatoms, reveals the evolutionary specialization of diatoms from phago-mixotrophs to photoautotrophs.</title>
        <authorList>
            <person name="Ban H."/>
            <person name="Sato S."/>
            <person name="Yoshikawa S."/>
            <person name="Yamada K."/>
            <person name="Nakamura Y."/>
            <person name="Ichinomiya M."/>
            <person name="Sato N."/>
            <person name="Blanc-Mathieu R."/>
            <person name="Endo H."/>
            <person name="Kuwata A."/>
            <person name="Ogata H."/>
        </authorList>
    </citation>
    <scope>NUCLEOTIDE SEQUENCE [LARGE SCALE GENOMIC DNA]</scope>
</reference>
<feature type="non-terminal residue" evidence="2">
    <location>
        <position position="185"/>
    </location>
</feature>
<gene>
    <name evidence="2" type="ORF">TeGR_g12837</name>
</gene>
<feature type="compositionally biased region" description="Low complexity" evidence="1">
    <location>
        <begin position="16"/>
        <end position="91"/>
    </location>
</feature>
<evidence type="ECO:0000256" key="1">
    <source>
        <dbReference type="SAM" id="MobiDB-lite"/>
    </source>
</evidence>
<feature type="region of interest" description="Disordered" evidence="1">
    <location>
        <begin position="1"/>
        <end position="91"/>
    </location>
</feature>
<sequence>GGGGEAAEAAADEGAAEAGAEPAGEAAAEAGAPAAAPAGAAGAKRGAPSSDAPSSDAAASPAAKKARPSASSSSAVNNLPKLSPSVVVPPSLSANPSLLTAAILPRLQRLPIGEQNAVLRELEEAMQESKTGRTVIKNETAYFNGITNKFLRRAGLIDGPPGRGGGPGGPGAPPPNHYGGAGRDS</sequence>
<keyword evidence="3" id="KW-1185">Reference proteome</keyword>
<protein>
    <submittedName>
        <fullName evidence="2">Uncharacterized protein</fullName>
    </submittedName>
</protein>
<feature type="non-terminal residue" evidence="2">
    <location>
        <position position="1"/>
    </location>
</feature>
<proteinExistence type="predicted"/>
<dbReference type="EMBL" id="BRYB01001965">
    <property type="protein sequence ID" value="GMI37231.1"/>
    <property type="molecule type" value="Genomic_DNA"/>
</dbReference>